<evidence type="ECO:0000256" key="5">
    <source>
        <dbReference type="ARBA" id="ARBA00022840"/>
    </source>
</evidence>
<accession>A0A026WJJ3</accession>
<proteinExistence type="predicted"/>
<evidence type="ECO:0000256" key="2">
    <source>
        <dbReference type="ARBA" id="ARBA00022679"/>
    </source>
</evidence>
<keyword evidence="3" id="KW-0547">Nucleotide-binding</keyword>
<evidence type="ECO:0000259" key="6">
    <source>
        <dbReference type="PROSITE" id="PS50011"/>
    </source>
</evidence>
<dbReference type="GO" id="GO:0043065">
    <property type="term" value="P:positive regulation of apoptotic process"/>
    <property type="evidence" value="ECO:0007669"/>
    <property type="project" value="TreeGrafter"/>
</dbReference>
<dbReference type="STRING" id="2015173.A0A026WJJ3"/>
<keyword evidence="2" id="KW-0808">Transferase</keyword>
<protein>
    <submittedName>
        <fullName evidence="7">Serine/threonine-protein kinase 17A</fullName>
    </submittedName>
</protein>
<name>A0A026WJJ3_OOCBI</name>
<sequence length="118" mass="13337">MVLVLELAPGGELQMILDRDEVPEERQVARLLKQILDGIAFLHSLNVAHLDIKVRLQTRKRLYGKAGPNETTGGDMQGVPVNIRETAYATQIYVRRGLFSKKKMCIYIYLILFAALIP</sequence>
<keyword evidence="4 7" id="KW-0418">Kinase</keyword>
<dbReference type="Gene3D" id="1.10.510.10">
    <property type="entry name" value="Transferase(Phosphotransferase) domain 1"/>
    <property type="match status" value="1"/>
</dbReference>
<feature type="domain" description="Protein kinase" evidence="6">
    <location>
        <begin position="1"/>
        <end position="118"/>
    </location>
</feature>
<dbReference type="EMBL" id="KK107167">
    <property type="protein sequence ID" value="EZA56217.1"/>
    <property type="molecule type" value="Genomic_DNA"/>
</dbReference>
<dbReference type="AlphaFoldDB" id="A0A026WJJ3"/>
<dbReference type="SUPFAM" id="SSF56112">
    <property type="entry name" value="Protein kinase-like (PK-like)"/>
    <property type="match status" value="1"/>
</dbReference>
<evidence type="ECO:0000256" key="1">
    <source>
        <dbReference type="ARBA" id="ARBA00022527"/>
    </source>
</evidence>
<evidence type="ECO:0000256" key="4">
    <source>
        <dbReference type="ARBA" id="ARBA00022777"/>
    </source>
</evidence>
<dbReference type="GO" id="GO:0035556">
    <property type="term" value="P:intracellular signal transduction"/>
    <property type="evidence" value="ECO:0007669"/>
    <property type="project" value="TreeGrafter"/>
</dbReference>
<gene>
    <name evidence="7" type="ORF">X777_02835</name>
</gene>
<dbReference type="GO" id="GO:0005634">
    <property type="term" value="C:nucleus"/>
    <property type="evidence" value="ECO:0007669"/>
    <property type="project" value="TreeGrafter"/>
</dbReference>
<dbReference type="InterPro" id="IPR000719">
    <property type="entry name" value="Prot_kinase_dom"/>
</dbReference>
<organism evidence="7 8">
    <name type="scientific">Ooceraea biroi</name>
    <name type="common">Clonal raider ant</name>
    <name type="synonym">Cerapachys biroi</name>
    <dbReference type="NCBI Taxonomy" id="2015173"/>
    <lineage>
        <taxon>Eukaryota</taxon>
        <taxon>Metazoa</taxon>
        <taxon>Ecdysozoa</taxon>
        <taxon>Arthropoda</taxon>
        <taxon>Hexapoda</taxon>
        <taxon>Insecta</taxon>
        <taxon>Pterygota</taxon>
        <taxon>Neoptera</taxon>
        <taxon>Endopterygota</taxon>
        <taxon>Hymenoptera</taxon>
        <taxon>Apocrita</taxon>
        <taxon>Aculeata</taxon>
        <taxon>Formicoidea</taxon>
        <taxon>Formicidae</taxon>
        <taxon>Dorylinae</taxon>
        <taxon>Ooceraea</taxon>
    </lineage>
</organism>
<evidence type="ECO:0000313" key="8">
    <source>
        <dbReference type="Proteomes" id="UP000053097"/>
    </source>
</evidence>
<dbReference type="Proteomes" id="UP000053097">
    <property type="component" value="Unassembled WGS sequence"/>
</dbReference>
<dbReference type="PANTHER" id="PTHR24342">
    <property type="entry name" value="SERINE/THREONINE-PROTEIN KINASE 17"/>
    <property type="match status" value="1"/>
</dbReference>
<keyword evidence="8" id="KW-1185">Reference proteome</keyword>
<keyword evidence="5" id="KW-0067">ATP-binding</keyword>
<dbReference type="GO" id="GO:0004674">
    <property type="term" value="F:protein serine/threonine kinase activity"/>
    <property type="evidence" value="ECO:0007669"/>
    <property type="project" value="UniProtKB-KW"/>
</dbReference>
<dbReference type="PANTHER" id="PTHR24342:SF12">
    <property type="entry name" value="DEATH-ASSOCIATED PROTEIN KINASE RELATED"/>
    <property type="match status" value="1"/>
</dbReference>
<evidence type="ECO:0000256" key="3">
    <source>
        <dbReference type="ARBA" id="ARBA00022741"/>
    </source>
</evidence>
<dbReference type="InterPro" id="IPR011009">
    <property type="entry name" value="Kinase-like_dom_sf"/>
</dbReference>
<reference evidence="7 8" key="1">
    <citation type="journal article" date="2014" name="Curr. Biol.">
        <title>The genome of the clonal raider ant Cerapachys biroi.</title>
        <authorList>
            <person name="Oxley P.R."/>
            <person name="Ji L."/>
            <person name="Fetter-Pruneda I."/>
            <person name="McKenzie S.K."/>
            <person name="Li C."/>
            <person name="Hu H."/>
            <person name="Zhang G."/>
            <person name="Kronauer D.J."/>
        </authorList>
    </citation>
    <scope>NUCLEOTIDE SEQUENCE [LARGE SCALE GENOMIC DNA]</scope>
</reference>
<dbReference type="Pfam" id="PF00069">
    <property type="entry name" value="Pkinase"/>
    <property type="match status" value="1"/>
</dbReference>
<evidence type="ECO:0000313" key="7">
    <source>
        <dbReference type="EMBL" id="EZA56217.1"/>
    </source>
</evidence>
<dbReference type="PROSITE" id="PS50011">
    <property type="entry name" value="PROTEIN_KINASE_DOM"/>
    <property type="match status" value="1"/>
</dbReference>
<dbReference type="GO" id="GO:0005524">
    <property type="term" value="F:ATP binding"/>
    <property type="evidence" value="ECO:0007669"/>
    <property type="project" value="UniProtKB-KW"/>
</dbReference>
<keyword evidence="1" id="KW-0723">Serine/threonine-protein kinase</keyword>